<evidence type="ECO:0000259" key="10">
    <source>
        <dbReference type="Pfam" id="PF21694"/>
    </source>
</evidence>
<dbReference type="InterPro" id="IPR008921">
    <property type="entry name" value="DNA_pol3_clamp-load_cplx_C"/>
</dbReference>
<evidence type="ECO:0000256" key="2">
    <source>
        <dbReference type="ARBA" id="ARBA00017703"/>
    </source>
</evidence>
<evidence type="ECO:0000256" key="7">
    <source>
        <dbReference type="ARBA" id="ARBA00034754"/>
    </source>
</evidence>
<dbReference type="InterPro" id="IPR010372">
    <property type="entry name" value="DNA_pol3_delta_N"/>
</dbReference>
<evidence type="ECO:0000256" key="6">
    <source>
        <dbReference type="ARBA" id="ARBA00022932"/>
    </source>
</evidence>
<evidence type="ECO:0000256" key="5">
    <source>
        <dbReference type="ARBA" id="ARBA00022705"/>
    </source>
</evidence>
<dbReference type="Pfam" id="PF21694">
    <property type="entry name" value="DNA_pol3_delta_C"/>
    <property type="match status" value="1"/>
</dbReference>
<name>A0A4Q0PL43_9FLAO</name>
<dbReference type="SUPFAM" id="SSF48019">
    <property type="entry name" value="post-AAA+ oligomerization domain-like"/>
    <property type="match status" value="1"/>
</dbReference>
<gene>
    <name evidence="11" type="ORF">DSL99_2553</name>
</gene>
<keyword evidence="4" id="KW-0548">Nucleotidyltransferase</keyword>
<accession>A0A4Q0PL43</accession>
<dbReference type="PANTHER" id="PTHR34388:SF1">
    <property type="entry name" value="DNA POLYMERASE III SUBUNIT DELTA"/>
    <property type="match status" value="1"/>
</dbReference>
<proteinExistence type="inferred from homology"/>
<dbReference type="GO" id="GO:0003887">
    <property type="term" value="F:DNA-directed DNA polymerase activity"/>
    <property type="evidence" value="ECO:0007669"/>
    <property type="project" value="UniProtKB-KW"/>
</dbReference>
<comment type="similarity">
    <text evidence="7">Belongs to the DNA polymerase HolA subunit family.</text>
</comment>
<dbReference type="AlphaFoldDB" id="A0A4Q0PL43"/>
<evidence type="ECO:0000256" key="4">
    <source>
        <dbReference type="ARBA" id="ARBA00022695"/>
    </source>
</evidence>
<keyword evidence="5" id="KW-0235">DNA replication</keyword>
<reference evidence="11 12" key="1">
    <citation type="submission" date="2018-07" db="EMBL/GenBank/DDBJ databases">
        <title>Leeuwenhoekiella genomics.</title>
        <authorList>
            <person name="Tahon G."/>
            <person name="Willems A."/>
        </authorList>
    </citation>
    <scope>NUCLEOTIDE SEQUENCE [LARGE SCALE GENOMIC DNA]</scope>
    <source>
        <strain evidence="11 12">LMG 1345</strain>
    </source>
</reference>
<dbReference type="GO" id="GO:0006261">
    <property type="term" value="P:DNA-templated DNA replication"/>
    <property type="evidence" value="ECO:0007669"/>
    <property type="project" value="TreeGrafter"/>
</dbReference>
<dbReference type="PANTHER" id="PTHR34388">
    <property type="entry name" value="DNA POLYMERASE III SUBUNIT DELTA"/>
    <property type="match status" value="1"/>
</dbReference>
<dbReference type="Pfam" id="PF06144">
    <property type="entry name" value="DNA_pol3_delta"/>
    <property type="match status" value="1"/>
</dbReference>
<comment type="caution">
    <text evidence="11">The sequence shown here is derived from an EMBL/GenBank/DDBJ whole genome shotgun (WGS) entry which is preliminary data.</text>
</comment>
<dbReference type="SUPFAM" id="SSF52540">
    <property type="entry name" value="P-loop containing nucleoside triphosphate hydrolases"/>
    <property type="match status" value="1"/>
</dbReference>
<protein>
    <recommendedName>
        <fullName evidence="2">DNA polymerase III subunit delta</fullName>
        <ecNumber evidence="1">2.7.7.7</ecNumber>
    </recommendedName>
</protein>
<dbReference type="GO" id="GO:0009360">
    <property type="term" value="C:DNA polymerase III complex"/>
    <property type="evidence" value="ECO:0007669"/>
    <property type="project" value="InterPro"/>
</dbReference>
<dbReference type="InterPro" id="IPR048466">
    <property type="entry name" value="DNA_pol3_delta-like_C"/>
</dbReference>
<dbReference type="InterPro" id="IPR027417">
    <property type="entry name" value="P-loop_NTPase"/>
</dbReference>
<dbReference type="GO" id="GO:0003677">
    <property type="term" value="F:DNA binding"/>
    <property type="evidence" value="ECO:0007669"/>
    <property type="project" value="InterPro"/>
</dbReference>
<dbReference type="Gene3D" id="3.40.50.300">
    <property type="entry name" value="P-loop containing nucleotide triphosphate hydrolases"/>
    <property type="match status" value="1"/>
</dbReference>
<dbReference type="Gene3D" id="1.10.8.60">
    <property type="match status" value="1"/>
</dbReference>
<dbReference type="STRING" id="1122159.SAMN02745246_02871"/>
<feature type="domain" description="DNA polymerase III delta subunit-like C-terminal" evidence="10">
    <location>
        <begin position="238"/>
        <end position="339"/>
    </location>
</feature>
<comment type="catalytic activity">
    <reaction evidence="8">
        <text>DNA(n) + a 2'-deoxyribonucleoside 5'-triphosphate = DNA(n+1) + diphosphate</text>
        <dbReference type="Rhea" id="RHEA:22508"/>
        <dbReference type="Rhea" id="RHEA-COMP:17339"/>
        <dbReference type="Rhea" id="RHEA-COMP:17340"/>
        <dbReference type="ChEBI" id="CHEBI:33019"/>
        <dbReference type="ChEBI" id="CHEBI:61560"/>
        <dbReference type="ChEBI" id="CHEBI:173112"/>
        <dbReference type="EC" id="2.7.7.7"/>
    </reaction>
</comment>
<evidence type="ECO:0000256" key="8">
    <source>
        <dbReference type="ARBA" id="ARBA00049244"/>
    </source>
</evidence>
<dbReference type="EMBL" id="QOVL01000012">
    <property type="protein sequence ID" value="RXG28296.1"/>
    <property type="molecule type" value="Genomic_DNA"/>
</dbReference>
<sequence>MANSFKFASDNRKNFNSDFVEEVTRIVKDIKNKNLKPIYFFMGEEPYYIDQLADYIANNVLTEEERGFNQMVLYGRDVTLDDVVSQAKRFPMMAERQVVIVKEAQDLSRAILAQSDKTKNTLEAYAENPQPTTVLVFCYKYKKLDKRKRVYKALSKNGLIFESKKLYENQVGDWIRRVMTGKGYTVEPKAAHMLVEFLGTDLSKINNELEKLRLILPEGSTITPLAVEQNIGISKDFNNFELQRAIGDKDVVKAHRIINYFAQNPKDNPMVITIALLFSFFQNLLIYHGLSSKDKSSVAKALKVNPYFVGQYVDAARNYPMKKVSHVVHLLRTADVKSKGVGAYNIPQGDLLKELLVQIMA</sequence>
<dbReference type="Gene3D" id="1.20.272.10">
    <property type="match status" value="1"/>
</dbReference>
<evidence type="ECO:0000259" key="9">
    <source>
        <dbReference type="Pfam" id="PF06144"/>
    </source>
</evidence>
<evidence type="ECO:0000313" key="11">
    <source>
        <dbReference type="EMBL" id="RXG28296.1"/>
    </source>
</evidence>
<evidence type="ECO:0000313" key="12">
    <source>
        <dbReference type="Proteomes" id="UP000290608"/>
    </source>
</evidence>
<dbReference type="Proteomes" id="UP000290608">
    <property type="component" value="Unassembled WGS sequence"/>
</dbReference>
<keyword evidence="6" id="KW-0239">DNA-directed DNA polymerase</keyword>
<dbReference type="InterPro" id="IPR005790">
    <property type="entry name" value="DNA_polIII_delta"/>
</dbReference>
<dbReference type="NCBIfam" id="TIGR01128">
    <property type="entry name" value="holA"/>
    <property type="match status" value="1"/>
</dbReference>
<keyword evidence="3" id="KW-0808">Transferase</keyword>
<organism evidence="11 12">
    <name type="scientific">Leeuwenhoekiella marinoflava</name>
    <dbReference type="NCBI Taxonomy" id="988"/>
    <lineage>
        <taxon>Bacteria</taxon>
        <taxon>Pseudomonadati</taxon>
        <taxon>Bacteroidota</taxon>
        <taxon>Flavobacteriia</taxon>
        <taxon>Flavobacteriales</taxon>
        <taxon>Flavobacteriaceae</taxon>
        <taxon>Leeuwenhoekiella</taxon>
    </lineage>
</organism>
<feature type="domain" description="DNA polymerase III delta N-terminal" evidence="9">
    <location>
        <begin position="39"/>
        <end position="162"/>
    </location>
</feature>
<dbReference type="EC" id="2.7.7.7" evidence="1"/>
<evidence type="ECO:0000256" key="3">
    <source>
        <dbReference type="ARBA" id="ARBA00022679"/>
    </source>
</evidence>
<evidence type="ECO:0000256" key="1">
    <source>
        <dbReference type="ARBA" id="ARBA00012417"/>
    </source>
</evidence>